<dbReference type="GO" id="GO:0016758">
    <property type="term" value="F:hexosyltransferase activity"/>
    <property type="evidence" value="ECO:0007669"/>
    <property type="project" value="UniProtKB-ARBA"/>
</dbReference>
<dbReference type="PANTHER" id="PTHR22916:SF3">
    <property type="entry name" value="UDP-GLCNAC:BETAGAL BETA-1,3-N-ACETYLGLUCOSAMINYLTRANSFERASE-LIKE PROTEIN 1"/>
    <property type="match status" value="1"/>
</dbReference>
<evidence type="ECO:0000259" key="1">
    <source>
        <dbReference type="Pfam" id="PF00535"/>
    </source>
</evidence>
<gene>
    <name evidence="2" type="ORF">SAMN05421756_10183</name>
</gene>
<dbReference type="AlphaFoldDB" id="A0A1H8Z3P1"/>
<dbReference type="CDD" id="cd00761">
    <property type="entry name" value="Glyco_tranf_GTA_type"/>
    <property type="match status" value="1"/>
</dbReference>
<keyword evidence="3" id="KW-1185">Reference proteome</keyword>
<dbReference type="EMBL" id="FOFA01000001">
    <property type="protein sequence ID" value="SEP58973.1"/>
    <property type="molecule type" value="Genomic_DNA"/>
</dbReference>
<reference evidence="3" key="1">
    <citation type="submission" date="2016-10" db="EMBL/GenBank/DDBJ databases">
        <authorList>
            <person name="Varghese N."/>
            <person name="Submissions S."/>
        </authorList>
    </citation>
    <scope>NUCLEOTIDE SEQUENCE [LARGE SCALE GENOMIC DNA]</scope>
    <source>
        <strain evidence="3">CGMCC 4.6856</strain>
    </source>
</reference>
<dbReference type="STRING" id="1036181.SAMN05421756_10183"/>
<proteinExistence type="predicted"/>
<dbReference type="SUPFAM" id="SSF53448">
    <property type="entry name" value="Nucleotide-diphospho-sugar transferases"/>
    <property type="match status" value="1"/>
</dbReference>
<dbReference type="InterPro" id="IPR029044">
    <property type="entry name" value="Nucleotide-diphossugar_trans"/>
</dbReference>
<feature type="domain" description="Glycosyltransferase 2-like" evidence="1">
    <location>
        <begin position="17"/>
        <end position="189"/>
    </location>
</feature>
<evidence type="ECO:0000313" key="3">
    <source>
        <dbReference type="Proteomes" id="UP000198504"/>
    </source>
</evidence>
<protein>
    <submittedName>
        <fullName evidence="2">Glycosyl transferase family 2</fullName>
    </submittedName>
</protein>
<evidence type="ECO:0000313" key="2">
    <source>
        <dbReference type="EMBL" id="SEP58973.1"/>
    </source>
</evidence>
<sequence>MSVADHERKGRPVPELSIVVTTYNIEAYVEQCLESVAAQTLTDLEVLVVDDGSSDSTPAVITAFCARDPRFVPVLLPTNSPGGVATAANAGLDRATGRWLGFVDGDDFVEPTMFERLVGAAVAHDADLAMCEYAEVVDGTGERHDPADAHRWGALTQPAYVLDVETRKRFLRFIAVPWRKLYRRSVLEEQRIRFPVSEGFYEDNPFHWFTLLAARSVAVVPEVLCYHRVGRSGQTMAAADERLFQIFAHHDTIHAWLEARGLLDVYDTTLLGWVVSQMEWISKRTPPALQRRLFDTLVPIVGQYPPTTLAAALREGNKGATTQRMSAAVAKREFGSFVRRLSNRPASDNPLVTATFHLKHSGVTHTAVLTGRYVRNVLRGRRLHRVATLASRVRHHEPTRQDLMFGLVVIQQRLDGLEDHLTGIDGRLAELEAQLGEGSRPS</sequence>
<dbReference type="Pfam" id="PF00535">
    <property type="entry name" value="Glycos_transf_2"/>
    <property type="match status" value="1"/>
</dbReference>
<dbReference type="InterPro" id="IPR001173">
    <property type="entry name" value="Glyco_trans_2-like"/>
</dbReference>
<organism evidence="2 3">
    <name type="scientific">Microlunatus flavus</name>
    <dbReference type="NCBI Taxonomy" id="1036181"/>
    <lineage>
        <taxon>Bacteria</taxon>
        <taxon>Bacillati</taxon>
        <taxon>Actinomycetota</taxon>
        <taxon>Actinomycetes</taxon>
        <taxon>Propionibacteriales</taxon>
        <taxon>Propionibacteriaceae</taxon>
        <taxon>Microlunatus</taxon>
    </lineage>
</organism>
<dbReference type="PANTHER" id="PTHR22916">
    <property type="entry name" value="GLYCOSYLTRANSFERASE"/>
    <property type="match status" value="1"/>
</dbReference>
<dbReference type="Gene3D" id="3.90.550.10">
    <property type="entry name" value="Spore Coat Polysaccharide Biosynthesis Protein SpsA, Chain A"/>
    <property type="match status" value="1"/>
</dbReference>
<accession>A0A1H8Z3P1</accession>
<keyword evidence="2" id="KW-0808">Transferase</keyword>
<name>A0A1H8Z3P1_9ACTN</name>
<dbReference type="Proteomes" id="UP000198504">
    <property type="component" value="Unassembled WGS sequence"/>
</dbReference>